<reference evidence="3" key="1">
    <citation type="journal article" date="2014" name="Int. J. Syst. Evol. Microbiol.">
        <title>Complete genome sequence of Corynebacterium casei LMG S-19264T (=DSM 44701T), isolated from a smear-ripened cheese.</title>
        <authorList>
            <consortium name="US DOE Joint Genome Institute (JGI-PGF)"/>
            <person name="Walter F."/>
            <person name="Albersmeier A."/>
            <person name="Kalinowski J."/>
            <person name="Ruckert C."/>
        </authorList>
    </citation>
    <scope>NUCLEOTIDE SEQUENCE</scope>
    <source>
        <strain evidence="3">CGMCC 1.12785</strain>
    </source>
</reference>
<keyword evidence="2" id="KW-0812">Transmembrane</keyword>
<comment type="caution">
    <text evidence="3">The sequence shown here is derived from an EMBL/GenBank/DDBJ whole genome shotgun (WGS) entry which is preliminary data.</text>
</comment>
<dbReference type="RefSeq" id="WP_188552108.1">
    <property type="nucleotide sequence ID" value="NZ_BMFY01000030.1"/>
</dbReference>
<name>A0A8J2U1D6_9MICO</name>
<feature type="region of interest" description="Disordered" evidence="1">
    <location>
        <begin position="170"/>
        <end position="190"/>
    </location>
</feature>
<dbReference type="Proteomes" id="UP000616114">
    <property type="component" value="Unassembled WGS sequence"/>
</dbReference>
<keyword evidence="2" id="KW-0472">Membrane</keyword>
<evidence type="ECO:0008006" key="5">
    <source>
        <dbReference type="Google" id="ProtNLM"/>
    </source>
</evidence>
<keyword evidence="4" id="KW-1185">Reference proteome</keyword>
<evidence type="ECO:0000256" key="2">
    <source>
        <dbReference type="SAM" id="Phobius"/>
    </source>
</evidence>
<keyword evidence="2" id="KW-1133">Transmembrane helix</keyword>
<evidence type="ECO:0000256" key="1">
    <source>
        <dbReference type="SAM" id="MobiDB-lite"/>
    </source>
</evidence>
<dbReference type="EMBL" id="BMFY01000030">
    <property type="protein sequence ID" value="GGA28969.1"/>
    <property type="molecule type" value="Genomic_DNA"/>
</dbReference>
<evidence type="ECO:0000313" key="4">
    <source>
        <dbReference type="Proteomes" id="UP000616114"/>
    </source>
</evidence>
<accession>A0A8J2U1D6</accession>
<sequence length="190" mass="19985">MTDAIESQRTEAMPNKRRKKAAVIAGSIGVLGVAGAFAFANWTDSESIGATFSGGEFDLEVAVEKNGDGDWIWQSDTDAVDFADLADGNPALSDPWGPGDVRAAEFAVRLDPDTTHNAAVTSAEFGDLFDGDFDITVAGIDSFTLNSNGTPVEFTVTFAAESSLEQEEVATGGWTFTATQQSVDSTTPDN</sequence>
<feature type="transmembrane region" description="Helical" evidence="2">
    <location>
        <begin position="21"/>
        <end position="42"/>
    </location>
</feature>
<gene>
    <name evidence="3" type="ORF">GCM10011333_34510</name>
</gene>
<proteinExistence type="predicted"/>
<dbReference type="AlphaFoldDB" id="A0A8J2U1D6"/>
<organism evidence="3 4">
    <name type="scientific">Sediminivirga luteola</name>
    <dbReference type="NCBI Taxonomy" id="1774748"/>
    <lineage>
        <taxon>Bacteria</taxon>
        <taxon>Bacillati</taxon>
        <taxon>Actinomycetota</taxon>
        <taxon>Actinomycetes</taxon>
        <taxon>Micrococcales</taxon>
        <taxon>Brevibacteriaceae</taxon>
        <taxon>Sediminivirga</taxon>
    </lineage>
</organism>
<reference evidence="3" key="2">
    <citation type="submission" date="2020-09" db="EMBL/GenBank/DDBJ databases">
        <authorList>
            <person name="Sun Q."/>
            <person name="Zhou Y."/>
        </authorList>
    </citation>
    <scope>NUCLEOTIDE SEQUENCE</scope>
    <source>
        <strain evidence="3">CGMCC 1.12785</strain>
    </source>
</reference>
<feature type="compositionally biased region" description="Polar residues" evidence="1">
    <location>
        <begin position="174"/>
        <end position="190"/>
    </location>
</feature>
<evidence type="ECO:0000313" key="3">
    <source>
        <dbReference type="EMBL" id="GGA28969.1"/>
    </source>
</evidence>
<protein>
    <recommendedName>
        <fullName evidence="5">Ribosomally synthesized peptide with SipW-like signal peptide</fullName>
    </recommendedName>
</protein>